<sequence>MRMFLKKWSVLLLLIGLTLLFGLMLAFPDSSWNAAVRGLAIWWDVLFPSLFPFFVISEMMLGFGIVHFIGMLLDPLMKPLFRIPGSGGFVAAMSLASGYPVSAKLTSKLREQQLITREEGERLVAFTTTSDPIFLIGAVSVGFFHNPQLAGTLAAAHYGSSFIVGLLMRFHAPRATPSPAAAAARSGFSFRLAVKAMHEARLSDDRTFGEQLKQSVVSALQLMTVVGGLVVVFSVLLEVLSASGLMTQLYELIRQVLSILHLPPALAEPLVGGGFEVTLGAKSAAAVPASVPLAFKAAAAAFILSWAGLSVHAQIASILNGTGLRYFPFLLARLVHGVLASLMVLFLWPLTGPDTEVFQSFEDSSIFQSGWSGLPSAILLTLQALSLLLILSVIIRIIQHLRNKRKAWKWK</sequence>
<keyword evidence="1" id="KW-1133">Transmembrane helix</keyword>
<feature type="transmembrane region" description="Helical" evidence="1">
    <location>
        <begin position="297"/>
        <end position="319"/>
    </location>
</feature>
<name>A0A433X4Q7_9BACL</name>
<dbReference type="EMBL" id="RZNX01000007">
    <property type="protein sequence ID" value="RUT29069.1"/>
    <property type="molecule type" value="Genomic_DNA"/>
</dbReference>
<dbReference type="Pfam" id="PF07670">
    <property type="entry name" value="Gate"/>
    <property type="match status" value="1"/>
</dbReference>
<evidence type="ECO:0000313" key="3">
    <source>
        <dbReference type="EMBL" id="RUT29069.1"/>
    </source>
</evidence>
<feature type="domain" description="Nucleoside transporter/FeoB GTPase Gate" evidence="2">
    <location>
        <begin position="46"/>
        <end position="127"/>
    </location>
</feature>
<feature type="transmembrane region" description="Helical" evidence="1">
    <location>
        <begin position="216"/>
        <end position="237"/>
    </location>
</feature>
<evidence type="ECO:0000259" key="2">
    <source>
        <dbReference type="Pfam" id="PF07670"/>
    </source>
</evidence>
<feature type="transmembrane region" description="Helical" evidence="1">
    <location>
        <begin position="326"/>
        <end position="348"/>
    </location>
</feature>
<evidence type="ECO:0000256" key="1">
    <source>
        <dbReference type="SAM" id="Phobius"/>
    </source>
</evidence>
<dbReference type="AlphaFoldDB" id="A0A433X4Q7"/>
<reference evidence="3 4" key="1">
    <citation type="submission" date="2018-12" db="EMBL/GenBank/DDBJ databases">
        <authorList>
            <person name="Sun L."/>
            <person name="Chen Z."/>
        </authorList>
    </citation>
    <scope>NUCLEOTIDE SEQUENCE [LARGE SCALE GENOMIC DNA]</scope>
    <source>
        <strain evidence="3 4">3-5-3</strain>
    </source>
</reference>
<feature type="transmembrane region" description="Helical" evidence="1">
    <location>
        <begin position="123"/>
        <end position="143"/>
    </location>
</feature>
<accession>A0A433X4Q7</accession>
<evidence type="ECO:0000313" key="4">
    <source>
        <dbReference type="Proteomes" id="UP000272464"/>
    </source>
</evidence>
<feature type="transmembrane region" description="Helical" evidence="1">
    <location>
        <begin position="149"/>
        <end position="168"/>
    </location>
</feature>
<dbReference type="OrthoDB" id="1645614at2"/>
<keyword evidence="1" id="KW-0812">Transmembrane</keyword>
<gene>
    <name evidence="3" type="primary">ylbJ</name>
    <name evidence="3" type="ORF">EJP77_15195</name>
</gene>
<feature type="transmembrane region" description="Helical" evidence="1">
    <location>
        <begin position="50"/>
        <end position="73"/>
    </location>
</feature>
<keyword evidence="4" id="KW-1185">Reference proteome</keyword>
<dbReference type="InterPro" id="IPR014226">
    <property type="entry name" value="Spore_IM_YlbJ"/>
</dbReference>
<comment type="caution">
    <text evidence="3">The sequence shown here is derived from an EMBL/GenBank/DDBJ whole genome shotgun (WGS) entry which is preliminary data.</text>
</comment>
<keyword evidence="1" id="KW-0472">Membrane</keyword>
<dbReference type="NCBIfam" id="TIGR02871">
    <property type="entry name" value="spore_ylbJ"/>
    <property type="match status" value="1"/>
</dbReference>
<dbReference type="Proteomes" id="UP000272464">
    <property type="component" value="Unassembled WGS sequence"/>
</dbReference>
<protein>
    <submittedName>
        <fullName evidence="3">Sporulation integral membrane protein YlbJ</fullName>
    </submittedName>
</protein>
<organism evidence="3 4">
    <name type="scientific">Paenibacillus zeisoli</name>
    <dbReference type="NCBI Taxonomy" id="2496267"/>
    <lineage>
        <taxon>Bacteria</taxon>
        <taxon>Bacillati</taxon>
        <taxon>Bacillota</taxon>
        <taxon>Bacilli</taxon>
        <taxon>Bacillales</taxon>
        <taxon>Paenibacillaceae</taxon>
        <taxon>Paenibacillus</taxon>
    </lineage>
</organism>
<feature type="transmembrane region" description="Helical" evidence="1">
    <location>
        <begin position="377"/>
        <end position="398"/>
    </location>
</feature>
<proteinExistence type="predicted"/>
<dbReference type="InterPro" id="IPR011642">
    <property type="entry name" value="Gate_dom"/>
</dbReference>